<evidence type="ECO:0000313" key="9">
    <source>
        <dbReference type="EMBL" id="KAF2677970.1"/>
    </source>
</evidence>
<feature type="transmembrane region" description="Helical" evidence="7">
    <location>
        <begin position="231"/>
        <end position="253"/>
    </location>
</feature>
<evidence type="ECO:0000256" key="4">
    <source>
        <dbReference type="ARBA" id="ARBA00023136"/>
    </source>
</evidence>
<keyword evidence="10" id="KW-1185">Reference proteome</keyword>
<dbReference type="EMBL" id="MU005616">
    <property type="protein sequence ID" value="KAF2677970.1"/>
    <property type="molecule type" value="Genomic_DNA"/>
</dbReference>
<feature type="region of interest" description="Disordered" evidence="6">
    <location>
        <begin position="437"/>
        <end position="472"/>
    </location>
</feature>
<dbReference type="InterPro" id="IPR052337">
    <property type="entry name" value="SAT4-like"/>
</dbReference>
<evidence type="ECO:0000259" key="8">
    <source>
        <dbReference type="Pfam" id="PF20684"/>
    </source>
</evidence>
<dbReference type="PANTHER" id="PTHR33048">
    <property type="entry name" value="PTH11-LIKE INTEGRAL MEMBRANE PROTEIN (AFU_ORTHOLOGUE AFUA_5G11245)"/>
    <property type="match status" value="1"/>
</dbReference>
<feature type="transmembrane region" description="Helical" evidence="7">
    <location>
        <begin position="142"/>
        <end position="166"/>
    </location>
</feature>
<feature type="transmembrane region" description="Helical" evidence="7">
    <location>
        <begin position="198"/>
        <end position="219"/>
    </location>
</feature>
<evidence type="ECO:0000256" key="1">
    <source>
        <dbReference type="ARBA" id="ARBA00004141"/>
    </source>
</evidence>
<feature type="transmembrane region" description="Helical" evidence="7">
    <location>
        <begin position="107"/>
        <end position="130"/>
    </location>
</feature>
<feature type="transmembrane region" description="Helical" evidence="7">
    <location>
        <begin position="63"/>
        <end position="87"/>
    </location>
</feature>
<organism evidence="9 10">
    <name type="scientific">Lentithecium fluviatile CBS 122367</name>
    <dbReference type="NCBI Taxonomy" id="1168545"/>
    <lineage>
        <taxon>Eukaryota</taxon>
        <taxon>Fungi</taxon>
        <taxon>Dikarya</taxon>
        <taxon>Ascomycota</taxon>
        <taxon>Pezizomycotina</taxon>
        <taxon>Dothideomycetes</taxon>
        <taxon>Pleosporomycetidae</taxon>
        <taxon>Pleosporales</taxon>
        <taxon>Massarineae</taxon>
        <taxon>Lentitheciaceae</taxon>
        <taxon>Lentithecium</taxon>
    </lineage>
</organism>
<evidence type="ECO:0000256" key="2">
    <source>
        <dbReference type="ARBA" id="ARBA00022692"/>
    </source>
</evidence>
<name>A0A6G1IJ08_9PLEO</name>
<evidence type="ECO:0000256" key="6">
    <source>
        <dbReference type="SAM" id="MobiDB-lite"/>
    </source>
</evidence>
<dbReference type="GO" id="GO:0016020">
    <property type="term" value="C:membrane"/>
    <property type="evidence" value="ECO:0007669"/>
    <property type="project" value="UniProtKB-SubCell"/>
</dbReference>
<feature type="region of interest" description="Disordered" evidence="6">
    <location>
        <begin position="306"/>
        <end position="327"/>
    </location>
</feature>
<dbReference type="Proteomes" id="UP000799291">
    <property type="component" value="Unassembled WGS sequence"/>
</dbReference>
<sequence>MPGGIHPPLEVMLSWPTPNYANPVTRPKTILILACVLGPLTICLLLARLWVRIRMQSNAGLDDWLMVAALPFIIALTVIIPMSSDIYKFNTHVWDIDPRYFIIQRKYVLAIEVLFCIASGLIKISILLFYRRLSARAVSNTFRWVTWLSIGFIGGSSVAFTLVPIVGCKPMSAFWEQLDVVKVLSGYQYHCFNEGVDVFLAGVVSATQDLLAALLPTFLYWNLRIPILQKLALFGIFAIGYCAVAFGALRAYYSWRIFYQTYDVTWETWNAWKMTLIELHVGAMCANAPALKVFCKEYLRLDKLTSRSKSSSGGSRSKGYSNGPSVSSRTGTILVSLCFGTSENQRQKHGYLSEPHTDISVDQHGGVRIQKDAHLSDPHVSTHDSVDVMNGRYDDDIEMGSFVTHPSTGDPNIDSKPSSRDGILDMQALPPFSPQAYPVNAILRSPPPSARHSLAPFPFRSKGRPPAWQSWS</sequence>
<proteinExistence type="inferred from homology"/>
<accession>A0A6G1IJ08</accession>
<evidence type="ECO:0000256" key="3">
    <source>
        <dbReference type="ARBA" id="ARBA00022989"/>
    </source>
</evidence>
<evidence type="ECO:0000256" key="7">
    <source>
        <dbReference type="SAM" id="Phobius"/>
    </source>
</evidence>
<dbReference type="OrthoDB" id="5429740at2759"/>
<dbReference type="PANTHER" id="PTHR33048:SF129">
    <property type="entry name" value="INTEGRAL MEMBRANE PROTEIN-RELATED"/>
    <property type="match status" value="1"/>
</dbReference>
<evidence type="ECO:0000313" key="10">
    <source>
        <dbReference type="Proteomes" id="UP000799291"/>
    </source>
</evidence>
<evidence type="ECO:0000256" key="5">
    <source>
        <dbReference type="ARBA" id="ARBA00038359"/>
    </source>
</evidence>
<dbReference type="AlphaFoldDB" id="A0A6G1IJ08"/>
<dbReference type="Pfam" id="PF20684">
    <property type="entry name" value="Fung_rhodopsin"/>
    <property type="match status" value="1"/>
</dbReference>
<keyword evidence="3 7" id="KW-1133">Transmembrane helix</keyword>
<keyword evidence="2 7" id="KW-0812">Transmembrane</keyword>
<gene>
    <name evidence="9" type="ORF">K458DRAFT_377526</name>
</gene>
<comment type="similarity">
    <text evidence="5">Belongs to the SAT4 family.</text>
</comment>
<feature type="compositionally biased region" description="Low complexity" evidence="6">
    <location>
        <begin position="307"/>
        <end position="321"/>
    </location>
</feature>
<feature type="domain" description="Rhodopsin" evidence="8">
    <location>
        <begin position="47"/>
        <end position="294"/>
    </location>
</feature>
<protein>
    <recommendedName>
        <fullName evidence="8">Rhodopsin domain-containing protein</fullName>
    </recommendedName>
</protein>
<reference evidence="9" key="1">
    <citation type="journal article" date="2020" name="Stud. Mycol.">
        <title>101 Dothideomycetes genomes: a test case for predicting lifestyles and emergence of pathogens.</title>
        <authorList>
            <person name="Haridas S."/>
            <person name="Albert R."/>
            <person name="Binder M."/>
            <person name="Bloem J."/>
            <person name="Labutti K."/>
            <person name="Salamov A."/>
            <person name="Andreopoulos B."/>
            <person name="Baker S."/>
            <person name="Barry K."/>
            <person name="Bills G."/>
            <person name="Bluhm B."/>
            <person name="Cannon C."/>
            <person name="Castanera R."/>
            <person name="Culley D."/>
            <person name="Daum C."/>
            <person name="Ezra D."/>
            <person name="Gonzalez J."/>
            <person name="Henrissat B."/>
            <person name="Kuo A."/>
            <person name="Liang C."/>
            <person name="Lipzen A."/>
            <person name="Lutzoni F."/>
            <person name="Magnuson J."/>
            <person name="Mondo S."/>
            <person name="Nolan M."/>
            <person name="Ohm R."/>
            <person name="Pangilinan J."/>
            <person name="Park H.-J."/>
            <person name="Ramirez L."/>
            <person name="Alfaro M."/>
            <person name="Sun H."/>
            <person name="Tritt A."/>
            <person name="Yoshinaga Y."/>
            <person name="Zwiers L.-H."/>
            <person name="Turgeon B."/>
            <person name="Goodwin S."/>
            <person name="Spatafora J."/>
            <person name="Crous P."/>
            <person name="Grigoriev I."/>
        </authorList>
    </citation>
    <scope>NUCLEOTIDE SEQUENCE</scope>
    <source>
        <strain evidence="9">CBS 122367</strain>
    </source>
</reference>
<comment type="subcellular location">
    <subcellularLocation>
        <location evidence="1">Membrane</location>
        <topology evidence="1">Multi-pass membrane protein</topology>
    </subcellularLocation>
</comment>
<keyword evidence="4 7" id="KW-0472">Membrane</keyword>
<dbReference type="InterPro" id="IPR049326">
    <property type="entry name" value="Rhodopsin_dom_fungi"/>
</dbReference>
<feature type="transmembrane region" description="Helical" evidence="7">
    <location>
        <begin position="30"/>
        <end position="51"/>
    </location>
</feature>